<dbReference type="Proteomes" id="UP000775213">
    <property type="component" value="Unassembled WGS sequence"/>
</dbReference>
<dbReference type="AlphaFoldDB" id="A0AAV7HSZ8"/>
<evidence type="ECO:0000313" key="1">
    <source>
        <dbReference type="EMBL" id="KAH0470688.1"/>
    </source>
</evidence>
<comment type="caution">
    <text evidence="1">The sequence shown here is derived from an EMBL/GenBank/DDBJ whole genome shotgun (WGS) entry which is preliminary data.</text>
</comment>
<proteinExistence type="predicted"/>
<reference evidence="1 2" key="1">
    <citation type="journal article" date="2021" name="Hortic Res">
        <title>Chromosome-scale assembly of the Dendrobium chrysotoxum genome enhances the understanding of orchid evolution.</title>
        <authorList>
            <person name="Zhang Y."/>
            <person name="Zhang G.Q."/>
            <person name="Zhang D."/>
            <person name="Liu X.D."/>
            <person name="Xu X.Y."/>
            <person name="Sun W.H."/>
            <person name="Yu X."/>
            <person name="Zhu X."/>
            <person name="Wang Z.W."/>
            <person name="Zhao X."/>
            <person name="Zhong W.Y."/>
            <person name="Chen H."/>
            <person name="Yin W.L."/>
            <person name="Huang T."/>
            <person name="Niu S.C."/>
            <person name="Liu Z.J."/>
        </authorList>
    </citation>
    <scope>NUCLEOTIDE SEQUENCE [LARGE SCALE GENOMIC DNA]</scope>
    <source>
        <strain evidence="1">Lindl</strain>
    </source>
</reference>
<organism evidence="1 2">
    <name type="scientific">Dendrobium chrysotoxum</name>
    <name type="common">Orchid</name>
    <dbReference type="NCBI Taxonomy" id="161865"/>
    <lineage>
        <taxon>Eukaryota</taxon>
        <taxon>Viridiplantae</taxon>
        <taxon>Streptophyta</taxon>
        <taxon>Embryophyta</taxon>
        <taxon>Tracheophyta</taxon>
        <taxon>Spermatophyta</taxon>
        <taxon>Magnoliopsida</taxon>
        <taxon>Liliopsida</taxon>
        <taxon>Asparagales</taxon>
        <taxon>Orchidaceae</taxon>
        <taxon>Epidendroideae</taxon>
        <taxon>Malaxideae</taxon>
        <taxon>Dendrobiinae</taxon>
        <taxon>Dendrobium</taxon>
    </lineage>
</organism>
<keyword evidence="2" id="KW-1185">Reference proteome</keyword>
<protein>
    <submittedName>
        <fullName evidence="1">Uncharacterized protein</fullName>
    </submittedName>
</protein>
<evidence type="ECO:0000313" key="2">
    <source>
        <dbReference type="Proteomes" id="UP000775213"/>
    </source>
</evidence>
<accession>A0AAV7HSZ8</accession>
<gene>
    <name evidence="1" type="ORF">IEQ34_000411</name>
</gene>
<dbReference type="EMBL" id="JAGFBR010000001">
    <property type="protein sequence ID" value="KAH0470688.1"/>
    <property type="molecule type" value="Genomic_DNA"/>
</dbReference>
<name>A0AAV7HSZ8_DENCH</name>
<sequence>MKVVGHNLYEPRDYSSLALETDGVAASGLSIVVRVMIHLSFQHIKKNTHYAQRVMIHLEKTKKQTTTTTTWRR</sequence>